<dbReference type="Pfam" id="PF00561">
    <property type="entry name" value="Abhydrolase_1"/>
    <property type="match status" value="1"/>
</dbReference>
<dbReference type="EMBL" id="JBHUKR010000006">
    <property type="protein sequence ID" value="MFD2416531.1"/>
    <property type="molecule type" value="Genomic_DNA"/>
</dbReference>
<accession>A0ABW5FR89</accession>
<dbReference type="Gene3D" id="3.40.50.1820">
    <property type="entry name" value="alpha/beta hydrolase"/>
    <property type="match status" value="1"/>
</dbReference>
<dbReference type="InterPro" id="IPR029058">
    <property type="entry name" value="AB_hydrolase_fold"/>
</dbReference>
<dbReference type="GO" id="GO:0016787">
    <property type="term" value="F:hydrolase activity"/>
    <property type="evidence" value="ECO:0007669"/>
    <property type="project" value="UniProtKB-KW"/>
</dbReference>
<evidence type="ECO:0000256" key="1">
    <source>
        <dbReference type="SAM" id="MobiDB-lite"/>
    </source>
</evidence>
<feature type="domain" description="AB hydrolase-1" evidence="2">
    <location>
        <begin position="25"/>
        <end position="266"/>
    </location>
</feature>
<gene>
    <name evidence="3" type="ORF">ACFSXZ_09315</name>
</gene>
<dbReference type="Proteomes" id="UP001597417">
    <property type="component" value="Unassembled WGS sequence"/>
</dbReference>
<dbReference type="PANTHER" id="PTHR43689:SF8">
    <property type="entry name" value="ALPHA_BETA-HYDROLASES SUPERFAMILY PROTEIN"/>
    <property type="match status" value="1"/>
</dbReference>
<comment type="caution">
    <text evidence="3">The sequence shown here is derived from an EMBL/GenBank/DDBJ whole genome shotgun (WGS) entry which is preliminary data.</text>
</comment>
<keyword evidence="4" id="KW-1185">Reference proteome</keyword>
<dbReference type="SUPFAM" id="SSF53474">
    <property type="entry name" value="alpha/beta-Hydrolases"/>
    <property type="match status" value="1"/>
</dbReference>
<dbReference type="RefSeq" id="WP_378263399.1">
    <property type="nucleotide sequence ID" value="NZ_JBHUKR010000006.1"/>
</dbReference>
<dbReference type="InterPro" id="IPR000073">
    <property type="entry name" value="AB_hydrolase_1"/>
</dbReference>
<proteinExistence type="predicted"/>
<evidence type="ECO:0000313" key="3">
    <source>
        <dbReference type="EMBL" id="MFD2416531.1"/>
    </source>
</evidence>
<keyword evidence="3" id="KW-0378">Hydrolase</keyword>
<dbReference type="PANTHER" id="PTHR43689">
    <property type="entry name" value="HYDROLASE"/>
    <property type="match status" value="1"/>
</dbReference>
<organism evidence="3 4">
    <name type="scientific">Amycolatopsis pigmentata</name>
    <dbReference type="NCBI Taxonomy" id="450801"/>
    <lineage>
        <taxon>Bacteria</taxon>
        <taxon>Bacillati</taxon>
        <taxon>Actinomycetota</taxon>
        <taxon>Actinomycetes</taxon>
        <taxon>Pseudonocardiales</taxon>
        <taxon>Pseudonocardiaceae</taxon>
        <taxon>Amycolatopsis</taxon>
    </lineage>
</organism>
<name>A0ABW5FR89_9PSEU</name>
<dbReference type="PRINTS" id="PR00111">
    <property type="entry name" value="ABHYDROLASE"/>
</dbReference>
<evidence type="ECO:0000313" key="4">
    <source>
        <dbReference type="Proteomes" id="UP001597417"/>
    </source>
</evidence>
<feature type="region of interest" description="Disordered" evidence="1">
    <location>
        <begin position="281"/>
        <end position="301"/>
    </location>
</feature>
<protein>
    <submittedName>
        <fullName evidence="3">Alpha/beta fold hydrolase</fullName>
    </submittedName>
</protein>
<sequence>MTSPTIIEVAGRATRVRVDGDPTAPPLVLLHGLNRSLEDWSAVVVDLASDHRVISLDVPGFGFSDRRPEPASLTSFALGVLETLDQLGETRPVHLLGNSLGGAVALQIQATASERVASLALADSAGFGAQAALMLRLISVPGLGHLMTARTTPFSAKMSERAIHADPAVATPERIEHALAIAKRPGPGAVTREIMSSLATIRGVRAEWRRELFAAIAQHPRPTLVMWGAKDRVLPPAHLDAVPRLIPHARTHTFPEVGHMPQIERPTAFVEVVRGFLADEVPTSTTPKRTTRRSTSERAGS</sequence>
<evidence type="ECO:0000259" key="2">
    <source>
        <dbReference type="Pfam" id="PF00561"/>
    </source>
</evidence>
<reference evidence="4" key="1">
    <citation type="journal article" date="2019" name="Int. J. Syst. Evol. Microbiol.">
        <title>The Global Catalogue of Microorganisms (GCM) 10K type strain sequencing project: providing services to taxonomists for standard genome sequencing and annotation.</title>
        <authorList>
            <consortium name="The Broad Institute Genomics Platform"/>
            <consortium name="The Broad Institute Genome Sequencing Center for Infectious Disease"/>
            <person name="Wu L."/>
            <person name="Ma J."/>
        </authorList>
    </citation>
    <scope>NUCLEOTIDE SEQUENCE [LARGE SCALE GENOMIC DNA]</scope>
    <source>
        <strain evidence="4">CGMCC 4.7645</strain>
    </source>
</reference>